<comment type="caution">
    <text evidence="2">The sequence shown here is derived from an EMBL/GenBank/DDBJ whole genome shotgun (WGS) entry which is preliminary data.</text>
</comment>
<dbReference type="AlphaFoldDB" id="A0A8J2S959"/>
<feature type="region of interest" description="Disordered" evidence="1">
    <location>
        <begin position="98"/>
        <end position="121"/>
    </location>
</feature>
<evidence type="ECO:0000256" key="1">
    <source>
        <dbReference type="SAM" id="MobiDB-lite"/>
    </source>
</evidence>
<dbReference type="PANTHER" id="PTHR46644:SF2">
    <property type="entry name" value="DNA REPAIR PROTEIN XRCC2"/>
    <property type="match status" value="1"/>
</dbReference>
<dbReference type="Pfam" id="PF13481">
    <property type="entry name" value="AAA_25"/>
    <property type="match status" value="1"/>
</dbReference>
<feature type="compositionally biased region" description="Low complexity" evidence="1">
    <location>
        <begin position="14"/>
        <end position="26"/>
    </location>
</feature>
<dbReference type="GO" id="GO:0005657">
    <property type="term" value="C:replication fork"/>
    <property type="evidence" value="ECO:0007669"/>
    <property type="project" value="InterPro"/>
</dbReference>
<dbReference type="Gene3D" id="3.40.50.300">
    <property type="entry name" value="P-loop containing nucleotide triphosphate hydrolases"/>
    <property type="match status" value="1"/>
</dbReference>
<dbReference type="SUPFAM" id="SSF52540">
    <property type="entry name" value="P-loop containing nucleoside triphosphate hydrolases"/>
    <property type="match status" value="1"/>
</dbReference>
<feature type="non-terminal residue" evidence="2">
    <location>
        <position position="1"/>
    </location>
</feature>
<evidence type="ECO:0000313" key="3">
    <source>
        <dbReference type="Proteomes" id="UP000789595"/>
    </source>
</evidence>
<dbReference type="GO" id="GO:0033063">
    <property type="term" value="C:Rad51B-Rad51C-Rad51D-XRCC2 complex"/>
    <property type="evidence" value="ECO:0007669"/>
    <property type="project" value="InterPro"/>
</dbReference>
<sequence>HPSAPPLLGRDSGPDAPRAASAAGGANEQKRCGAPTGRARAAQTAWKTLRRQCARAARRRRSGTMPALEVDPEEPGQGMAPSRSILAGTYNQTYLIRTPDAGEDAREAKGLSDDSDDGDSDSYVERRVMFRCGNWCYTGNITLEKSRVLLSDLPRVIPTLQRQQNRLHFYCNASSVPSESSFKEPMAFVNEAAEFAARELASDTVHDELRKWTDVYGWMENDQANTYFEIQCCPPPCMDGIALAASKTYARGLVFIAVYFDRALYVVVQDGEGDQPLLDVKFPDVSCPGQGIHVATYGGEQRTWLKLALWHSLAQDPSRQVDGPRRSSPQKQPKTTNLTTDSYVQMYTVLKASKDEKVQSVGSTAHHDVLFRFGSWCYAGSVQLTPLLDLADLPHLIPALRMQQSRLDFICDVSQMPLSSPFAKPMGYFASIAPAMEKELVQAEGVLAKLLAQLDRFEVGGSVSSWLEGDSTQSFFEFQMSQDKEVEKAFRNVELLAAKTYTATGVVLIAIYFQGTFYVVLGETTGEQPLLDSRFPDVSAKGRGYLVSSYGDGTMTWPQLRKVSIWQTAAAMQSELEARGVKASDGDDEAEVHVVTGKPITRDPLEAARMGGEDAKSVRKTAIVTPSYAEPASQAKDDDAPARSPAKEEDDDDEDKENQNDEESKAARDRRIDELLRAQPKKKSLGGLSPLGSKVNAPHRIKANDQITEKLAKMRKDLSAQGLGGDAPWDEFGRPRVQAFKKLKMNGGRLTLAPDETAREYLRRACAAPRSLGIPALGEADRRGEVVELYGPAAAGKTSLLLQICASWCLPDSHGGGCRKVVWLDCDGRLRPSRLRASIYAYAARACERGAQEAAADALQRVQVAYCASSLEFLCALEGISHLEGEAPLILVDSIGGFFWREVKPAEDQCAAPSLFQACVRAVGRLSSRRKAIIVCAKPKFFRANAIGDHREYLPREWTLLVKRRLVLARVSAERLVARFGDPQTDYSGSFSFGVGADGCCAFGDVR</sequence>
<feature type="compositionally biased region" description="Basic and acidic residues" evidence="1">
    <location>
        <begin position="103"/>
        <end position="112"/>
    </location>
</feature>
<dbReference type="OrthoDB" id="430326at2759"/>
<reference evidence="2" key="1">
    <citation type="submission" date="2021-11" db="EMBL/GenBank/DDBJ databases">
        <authorList>
            <consortium name="Genoscope - CEA"/>
            <person name="William W."/>
        </authorList>
    </citation>
    <scope>NUCLEOTIDE SEQUENCE</scope>
</reference>
<feature type="compositionally biased region" description="Basic and acidic residues" evidence="1">
    <location>
        <begin position="635"/>
        <end position="647"/>
    </location>
</feature>
<feature type="compositionally biased region" description="Basic and acidic residues" evidence="1">
    <location>
        <begin position="657"/>
        <end position="676"/>
    </location>
</feature>
<feature type="compositionally biased region" description="Basic and acidic residues" evidence="1">
    <location>
        <begin position="600"/>
        <end position="617"/>
    </location>
</feature>
<dbReference type="GO" id="GO:0000724">
    <property type="term" value="P:double-strand break repair via homologous recombination"/>
    <property type="evidence" value="ECO:0007669"/>
    <property type="project" value="InterPro"/>
</dbReference>
<feature type="compositionally biased region" description="Basic residues" evidence="1">
    <location>
        <begin position="48"/>
        <end position="62"/>
    </location>
</feature>
<feature type="region of interest" description="Disordered" evidence="1">
    <location>
        <begin position="599"/>
        <end position="696"/>
    </location>
</feature>
<dbReference type="InterPro" id="IPR027417">
    <property type="entry name" value="P-loop_NTPase"/>
</dbReference>
<feature type="region of interest" description="Disordered" evidence="1">
    <location>
        <begin position="1"/>
        <end position="83"/>
    </location>
</feature>
<feature type="region of interest" description="Disordered" evidence="1">
    <location>
        <begin position="316"/>
        <end position="337"/>
    </location>
</feature>
<dbReference type="EMBL" id="CAKKNE010000001">
    <property type="protein sequence ID" value="CAH0366048.1"/>
    <property type="molecule type" value="Genomic_DNA"/>
</dbReference>
<protein>
    <recommendedName>
        <fullName evidence="4">RecA family profile 1 domain-containing protein</fullName>
    </recommendedName>
</protein>
<accession>A0A8J2S959</accession>
<dbReference type="CDD" id="cd19490">
    <property type="entry name" value="XRCC2"/>
    <property type="match status" value="1"/>
</dbReference>
<proteinExistence type="predicted"/>
<dbReference type="InterPro" id="IPR030547">
    <property type="entry name" value="XRCC2"/>
</dbReference>
<dbReference type="PANTHER" id="PTHR46644">
    <property type="entry name" value="DNA REPAIR PROTEIN XRCC2"/>
    <property type="match status" value="1"/>
</dbReference>
<keyword evidence="3" id="KW-1185">Reference proteome</keyword>
<feature type="compositionally biased region" description="Polar residues" evidence="1">
    <location>
        <begin position="327"/>
        <end position="337"/>
    </location>
</feature>
<organism evidence="2 3">
    <name type="scientific">Pelagomonas calceolata</name>
    <dbReference type="NCBI Taxonomy" id="35677"/>
    <lineage>
        <taxon>Eukaryota</taxon>
        <taxon>Sar</taxon>
        <taxon>Stramenopiles</taxon>
        <taxon>Ochrophyta</taxon>
        <taxon>Pelagophyceae</taxon>
        <taxon>Pelagomonadales</taxon>
        <taxon>Pelagomonadaceae</taxon>
        <taxon>Pelagomonas</taxon>
    </lineage>
</organism>
<gene>
    <name evidence="2" type="ORF">PECAL_1P25180</name>
</gene>
<dbReference type="Proteomes" id="UP000789595">
    <property type="component" value="Unassembled WGS sequence"/>
</dbReference>
<name>A0A8J2S959_9STRA</name>
<evidence type="ECO:0000313" key="2">
    <source>
        <dbReference type="EMBL" id="CAH0366048.1"/>
    </source>
</evidence>
<evidence type="ECO:0008006" key="4">
    <source>
        <dbReference type="Google" id="ProtNLM"/>
    </source>
</evidence>